<dbReference type="Proteomes" id="UP001278500">
    <property type="component" value="Unassembled WGS sequence"/>
</dbReference>
<dbReference type="InterPro" id="IPR036291">
    <property type="entry name" value="NAD(P)-bd_dom_sf"/>
</dbReference>
<sequence length="582" mass="65463">MTFATQESTCRYNGAVTPISPSSQQESFFDDNETWRDAPVLTGTTKFTPLPDVKNIMVTGGAGFIACWVVRHLVLTYPEAYNVVSFDKLDYCASLNNTRALEHEPNFSFYKGDITNPSEVMDCLKRYNIDTIFHFAAQSHVDLSFGNPFGFTHTNVYGTHVLLESARKVGIKRFIHVSTDEVYGEVKDDEDDLLETSILAPTNPYAASKAAAEMLVNSYKKSFKLPVIIVRSNNVYGPHQYPEKIIPKFTCLLARGKPVVLHGDGSPTRRYLYAGDAADAFDTILHRGQLGEIYNVGSYDEISNLSLCHKLLVEMEIISPRSPSSSPPCNYTTSPPSSCPPVAEQEEFHRWVKYTHDRPFNDHRYAVDGTKLRKLGWEPKTSFEEGLRITVDWYTRFGERWWGDITNVLTPFPITAGSGDGVLDEEGAEVCDEPVTLGFIREETAVSASLERLKETSNSTRSPNPQHRHRHQDQHQQKRREREYHHKTREMSRDNTNYGSNGIPRSCTLGSPRLRDPATNTGLASPGITLDEEESLDDEATDDRPTTPYDEPQSRNKRKLSTVVGDDITKNSFNKKARGTVA</sequence>
<dbReference type="Pfam" id="PF16363">
    <property type="entry name" value="GDP_Man_Dehyd"/>
    <property type="match status" value="1"/>
</dbReference>
<keyword evidence="2" id="KW-0520">NAD</keyword>
<feature type="compositionally biased region" description="Acidic residues" evidence="4">
    <location>
        <begin position="530"/>
        <end position="541"/>
    </location>
</feature>
<feature type="compositionally biased region" description="Basic and acidic residues" evidence="4">
    <location>
        <begin position="473"/>
        <end position="493"/>
    </location>
</feature>
<comment type="cofactor">
    <cofactor evidence="1">
        <name>NAD(+)</name>
        <dbReference type="ChEBI" id="CHEBI:57540"/>
    </cofactor>
</comment>
<dbReference type="FunFam" id="3.40.50.720:FF:000304">
    <property type="entry name" value="UDP-glucose 4,6-dehydratase"/>
    <property type="match status" value="1"/>
</dbReference>
<dbReference type="Gene3D" id="3.40.50.720">
    <property type="entry name" value="NAD(P)-binding Rossmann-like Domain"/>
    <property type="match status" value="1"/>
</dbReference>
<evidence type="ECO:0000313" key="6">
    <source>
        <dbReference type="EMBL" id="KAK3340831.1"/>
    </source>
</evidence>
<accession>A0AAE0MPQ8</accession>
<dbReference type="PANTHER" id="PTHR43000">
    <property type="entry name" value="DTDP-D-GLUCOSE 4,6-DEHYDRATASE-RELATED"/>
    <property type="match status" value="1"/>
</dbReference>
<keyword evidence="3" id="KW-0456">Lyase</keyword>
<evidence type="ECO:0000256" key="2">
    <source>
        <dbReference type="ARBA" id="ARBA00023027"/>
    </source>
</evidence>
<dbReference type="RefSeq" id="XP_062679773.1">
    <property type="nucleotide sequence ID" value="XM_062822764.1"/>
</dbReference>
<dbReference type="InterPro" id="IPR016040">
    <property type="entry name" value="NAD(P)-bd_dom"/>
</dbReference>
<dbReference type="SUPFAM" id="SSF51735">
    <property type="entry name" value="NAD(P)-binding Rossmann-fold domains"/>
    <property type="match status" value="1"/>
</dbReference>
<dbReference type="AlphaFoldDB" id="A0AAE0MPQ8"/>
<dbReference type="GO" id="GO:0009225">
    <property type="term" value="P:nucleotide-sugar metabolic process"/>
    <property type="evidence" value="ECO:0007669"/>
    <property type="project" value="InterPro"/>
</dbReference>
<feature type="compositionally biased region" description="Basic residues" evidence="4">
    <location>
        <begin position="573"/>
        <end position="582"/>
    </location>
</feature>
<evidence type="ECO:0000256" key="4">
    <source>
        <dbReference type="SAM" id="MobiDB-lite"/>
    </source>
</evidence>
<reference evidence="6" key="1">
    <citation type="journal article" date="2023" name="Mol. Phylogenet. Evol.">
        <title>Genome-scale phylogeny and comparative genomics of the fungal order Sordariales.</title>
        <authorList>
            <person name="Hensen N."/>
            <person name="Bonometti L."/>
            <person name="Westerberg I."/>
            <person name="Brannstrom I.O."/>
            <person name="Guillou S."/>
            <person name="Cros-Aarteil S."/>
            <person name="Calhoun S."/>
            <person name="Haridas S."/>
            <person name="Kuo A."/>
            <person name="Mondo S."/>
            <person name="Pangilinan J."/>
            <person name="Riley R."/>
            <person name="LaButti K."/>
            <person name="Andreopoulos B."/>
            <person name="Lipzen A."/>
            <person name="Chen C."/>
            <person name="Yan M."/>
            <person name="Daum C."/>
            <person name="Ng V."/>
            <person name="Clum A."/>
            <person name="Steindorff A."/>
            <person name="Ohm R.A."/>
            <person name="Martin F."/>
            <person name="Silar P."/>
            <person name="Natvig D.O."/>
            <person name="Lalanne C."/>
            <person name="Gautier V."/>
            <person name="Ament-Velasquez S.L."/>
            <person name="Kruys A."/>
            <person name="Hutchinson M.I."/>
            <person name="Powell A.J."/>
            <person name="Barry K."/>
            <person name="Miller A.N."/>
            <person name="Grigoriev I.V."/>
            <person name="Debuchy R."/>
            <person name="Gladieux P."/>
            <person name="Hiltunen Thoren M."/>
            <person name="Johannesson H."/>
        </authorList>
    </citation>
    <scope>NUCLEOTIDE SEQUENCE</scope>
    <source>
        <strain evidence="6">CBS 560.94</strain>
    </source>
</reference>
<dbReference type="CDD" id="cd05246">
    <property type="entry name" value="dTDP_GD_SDR_e"/>
    <property type="match status" value="1"/>
</dbReference>
<comment type="caution">
    <text evidence="6">The sequence shown here is derived from an EMBL/GenBank/DDBJ whole genome shotgun (WGS) entry which is preliminary data.</text>
</comment>
<dbReference type="GeneID" id="87859918"/>
<evidence type="ECO:0000313" key="7">
    <source>
        <dbReference type="Proteomes" id="UP001278500"/>
    </source>
</evidence>
<protein>
    <recommendedName>
        <fullName evidence="5">NAD(P)-binding domain-containing protein</fullName>
    </recommendedName>
</protein>
<evidence type="ECO:0000256" key="3">
    <source>
        <dbReference type="ARBA" id="ARBA00023239"/>
    </source>
</evidence>
<dbReference type="GO" id="GO:0008460">
    <property type="term" value="F:dTDP-glucose 4,6-dehydratase activity"/>
    <property type="evidence" value="ECO:0007669"/>
    <property type="project" value="InterPro"/>
</dbReference>
<evidence type="ECO:0000256" key="1">
    <source>
        <dbReference type="ARBA" id="ARBA00001911"/>
    </source>
</evidence>
<feature type="region of interest" description="Disordered" evidence="4">
    <location>
        <begin position="448"/>
        <end position="582"/>
    </location>
</feature>
<name>A0AAE0MPQ8_9PEZI</name>
<proteinExistence type="predicted"/>
<organism evidence="6 7">
    <name type="scientific">Neurospora tetraspora</name>
    <dbReference type="NCBI Taxonomy" id="94610"/>
    <lineage>
        <taxon>Eukaryota</taxon>
        <taxon>Fungi</taxon>
        <taxon>Dikarya</taxon>
        <taxon>Ascomycota</taxon>
        <taxon>Pezizomycotina</taxon>
        <taxon>Sordariomycetes</taxon>
        <taxon>Sordariomycetidae</taxon>
        <taxon>Sordariales</taxon>
        <taxon>Sordariaceae</taxon>
        <taxon>Neurospora</taxon>
    </lineage>
</organism>
<feature type="domain" description="NAD(P)-binding" evidence="5">
    <location>
        <begin position="57"/>
        <end position="389"/>
    </location>
</feature>
<feature type="compositionally biased region" description="Polar residues" evidence="4">
    <location>
        <begin position="456"/>
        <end position="465"/>
    </location>
</feature>
<reference evidence="6" key="2">
    <citation type="submission" date="2023-06" db="EMBL/GenBank/DDBJ databases">
        <authorList>
            <consortium name="Lawrence Berkeley National Laboratory"/>
            <person name="Haridas S."/>
            <person name="Hensen N."/>
            <person name="Bonometti L."/>
            <person name="Westerberg I."/>
            <person name="Brannstrom I.O."/>
            <person name="Guillou S."/>
            <person name="Cros-Aarteil S."/>
            <person name="Calhoun S."/>
            <person name="Kuo A."/>
            <person name="Mondo S."/>
            <person name="Pangilinan J."/>
            <person name="Riley R."/>
            <person name="Labutti K."/>
            <person name="Andreopoulos B."/>
            <person name="Lipzen A."/>
            <person name="Chen C."/>
            <person name="Yanf M."/>
            <person name="Daum C."/>
            <person name="Ng V."/>
            <person name="Clum A."/>
            <person name="Steindorff A."/>
            <person name="Ohm R."/>
            <person name="Martin F."/>
            <person name="Silar P."/>
            <person name="Natvig D."/>
            <person name="Lalanne C."/>
            <person name="Gautier V."/>
            <person name="Ament-Velasquez S.L."/>
            <person name="Kruys A."/>
            <person name="Hutchinson M.I."/>
            <person name="Powell A.J."/>
            <person name="Barry K."/>
            <person name="Miller A.N."/>
            <person name="Grigoriev I.V."/>
            <person name="Debuchy R."/>
            <person name="Gladieux P."/>
            <person name="Thoren M.H."/>
            <person name="Johannesson H."/>
        </authorList>
    </citation>
    <scope>NUCLEOTIDE SEQUENCE</scope>
    <source>
        <strain evidence="6">CBS 560.94</strain>
    </source>
</reference>
<dbReference type="Gene3D" id="3.90.25.10">
    <property type="entry name" value="UDP-galactose 4-epimerase, domain 1"/>
    <property type="match status" value="1"/>
</dbReference>
<keyword evidence="7" id="KW-1185">Reference proteome</keyword>
<gene>
    <name evidence="6" type="ORF">B0H65DRAFT_272728</name>
</gene>
<evidence type="ECO:0000259" key="5">
    <source>
        <dbReference type="Pfam" id="PF16363"/>
    </source>
</evidence>
<dbReference type="InterPro" id="IPR005888">
    <property type="entry name" value="dTDP_Gluc_deHydtase"/>
</dbReference>
<dbReference type="EMBL" id="JAUEPP010000006">
    <property type="protein sequence ID" value="KAK3340831.1"/>
    <property type="molecule type" value="Genomic_DNA"/>
</dbReference>